<evidence type="ECO:0000256" key="3">
    <source>
        <dbReference type="SAM" id="Phobius"/>
    </source>
</evidence>
<keyword evidence="1" id="KW-0067">ATP-binding</keyword>
<keyword evidence="5" id="KW-0418">Kinase</keyword>
<evidence type="ECO:0000256" key="2">
    <source>
        <dbReference type="SAM" id="MobiDB-lite"/>
    </source>
</evidence>
<feature type="compositionally biased region" description="Polar residues" evidence="2">
    <location>
        <begin position="275"/>
        <end position="286"/>
    </location>
</feature>
<evidence type="ECO:0000256" key="1">
    <source>
        <dbReference type="PROSITE-ProRule" id="PRU10141"/>
    </source>
</evidence>
<protein>
    <submittedName>
        <fullName evidence="5">Serine/threonine-protein kinase yabT</fullName>
    </submittedName>
</protein>
<keyword evidence="6" id="KW-1185">Reference proteome</keyword>
<feature type="region of interest" description="Disordered" evidence="2">
    <location>
        <begin position="266"/>
        <end position="293"/>
    </location>
</feature>
<gene>
    <name evidence="5" type="ORF">QY95_02439</name>
</gene>
<evidence type="ECO:0000313" key="6">
    <source>
        <dbReference type="Proteomes" id="UP000031563"/>
    </source>
</evidence>
<comment type="caution">
    <text evidence="5">The sequence shown here is derived from an EMBL/GenBank/DDBJ whole genome shotgun (WGS) entry which is preliminary data.</text>
</comment>
<dbReference type="PROSITE" id="PS00107">
    <property type="entry name" value="PROTEIN_KINASE_ATP"/>
    <property type="match status" value="1"/>
</dbReference>
<feature type="domain" description="Protein kinase" evidence="4">
    <location>
        <begin position="26"/>
        <end position="322"/>
    </location>
</feature>
<evidence type="ECO:0000259" key="4">
    <source>
        <dbReference type="PROSITE" id="PS50011"/>
    </source>
</evidence>
<dbReference type="STRING" id="1221996.QY95_02439"/>
<name>A0A0F5I1J9_BACTR</name>
<reference evidence="5" key="1">
    <citation type="submission" date="2015-02" db="EMBL/GenBank/DDBJ databases">
        <title>Genome Assembly of Bacillaceae bacterium MTCC 8252.</title>
        <authorList>
            <person name="Verma A."/>
            <person name="Khatri I."/>
            <person name="Mual P."/>
            <person name="Subramanian S."/>
            <person name="Krishnamurthi S."/>
        </authorList>
    </citation>
    <scope>NUCLEOTIDE SEQUENCE [LARGE SCALE GENOMIC DNA]</scope>
    <source>
        <strain evidence="5">MTCC 8252</strain>
    </source>
</reference>
<organism evidence="5 6">
    <name type="scientific">Bacillus thermotolerans</name>
    <name type="common">Quasibacillus thermotolerans</name>
    <dbReference type="NCBI Taxonomy" id="1221996"/>
    <lineage>
        <taxon>Bacteria</taxon>
        <taxon>Bacillati</taxon>
        <taxon>Bacillota</taxon>
        <taxon>Bacilli</taxon>
        <taxon>Bacillales</taxon>
        <taxon>Bacillaceae</taxon>
        <taxon>Bacillus</taxon>
    </lineage>
</organism>
<dbReference type="PROSITE" id="PS50011">
    <property type="entry name" value="PROTEIN_KINASE_DOM"/>
    <property type="match status" value="1"/>
</dbReference>
<dbReference type="OrthoDB" id="583109at2"/>
<dbReference type="SMART" id="SM00220">
    <property type="entry name" value="S_TKc"/>
    <property type="match status" value="1"/>
</dbReference>
<feature type="binding site" evidence="1">
    <location>
        <position position="53"/>
    </location>
    <ligand>
        <name>ATP</name>
        <dbReference type="ChEBI" id="CHEBI:30616"/>
    </ligand>
</feature>
<dbReference type="PANTHER" id="PTHR44167:SF31">
    <property type="entry name" value="PROTEIN CBG02007"/>
    <property type="match status" value="1"/>
</dbReference>
<keyword evidence="5" id="KW-0808">Transferase</keyword>
<dbReference type="Pfam" id="PF00069">
    <property type="entry name" value="Pkinase"/>
    <property type="match status" value="1"/>
</dbReference>
<feature type="transmembrane region" description="Helical" evidence="3">
    <location>
        <begin position="299"/>
        <end position="317"/>
    </location>
</feature>
<evidence type="ECO:0000313" key="5">
    <source>
        <dbReference type="EMBL" id="KKB39416.1"/>
    </source>
</evidence>
<dbReference type="GO" id="GO:0005737">
    <property type="term" value="C:cytoplasm"/>
    <property type="evidence" value="ECO:0007669"/>
    <property type="project" value="TreeGrafter"/>
</dbReference>
<keyword evidence="3" id="KW-0812">Transmembrane</keyword>
<dbReference type="GO" id="GO:0004674">
    <property type="term" value="F:protein serine/threonine kinase activity"/>
    <property type="evidence" value="ECO:0007669"/>
    <property type="project" value="TreeGrafter"/>
</dbReference>
<dbReference type="Proteomes" id="UP000031563">
    <property type="component" value="Unassembled WGS sequence"/>
</dbReference>
<dbReference type="Gene3D" id="1.10.510.10">
    <property type="entry name" value="Transferase(Phosphotransferase) domain 1"/>
    <property type="match status" value="1"/>
</dbReference>
<proteinExistence type="predicted"/>
<dbReference type="RefSeq" id="WP_040047946.1">
    <property type="nucleotide sequence ID" value="NZ_JWIR02000042.1"/>
</dbReference>
<dbReference type="AlphaFoldDB" id="A0A0F5I1J9"/>
<dbReference type="PANTHER" id="PTHR44167">
    <property type="entry name" value="OVARIAN-SPECIFIC SERINE/THREONINE-PROTEIN KINASE LOK-RELATED"/>
    <property type="match status" value="1"/>
</dbReference>
<dbReference type="SUPFAM" id="SSF56112">
    <property type="entry name" value="Protein kinase-like (PK-like)"/>
    <property type="match status" value="1"/>
</dbReference>
<dbReference type="EMBL" id="JWIR02000042">
    <property type="protein sequence ID" value="KKB39416.1"/>
    <property type="molecule type" value="Genomic_DNA"/>
</dbReference>
<accession>A0A0F5I1J9</accession>
<dbReference type="InterPro" id="IPR011009">
    <property type="entry name" value="Kinase-like_dom_sf"/>
</dbReference>
<keyword evidence="3" id="KW-1133">Transmembrane helix</keyword>
<sequence>MTNTSKNLFNVSRGTVIHGKWKKQTYLVERKIGQGATGTVYLVNGADGEAALKFSQPLSITSEINVLKAFAKVRGSSLGPSLLDADDWENGGSVYSFYVMEYIKGPTLTDFIKARGPSWIGVLLLQLLENVHALHEEGWVFGDLKPDNLIVSGPPFALRCVDVGGTTKIGRSVKEYTEFFDRGYWRAGSRKAEPSYDLFAAAMVAVNLVYPERFLRNGTGSRQLILKVKQKQELRAYAPVLVKALQGEYASAQEMREELLEALGAASHESRKPSSRPSHSVKNNGRTARRRQQKKEKQLFGLASVLGTAVLYVLYILTEVLM</sequence>
<keyword evidence="3" id="KW-0472">Membrane</keyword>
<keyword evidence="1" id="KW-0547">Nucleotide-binding</keyword>
<dbReference type="InterPro" id="IPR000719">
    <property type="entry name" value="Prot_kinase_dom"/>
</dbReference>
<dbReference type="InterPro" id="IPR017441">
    <property type="entry name" value="Protein_kinase_ATP_BS"/>
</dbReference>
<dbReference type="GO" id="GO:0005524">
    <property type="term" value="F:ATP binding"/>
    <property type="evidence" value="ECO:0007669"/>
    <property type="project" value="UniProtKB-UniRule"/>
</dbReference>